<dbReference type="RefSeq" id="WP_013921640.1">
    <property type="nucleotide sequence ID" value="NC_015693.1"/>
</dbReference>
<dbReference type="GO" id="GO:0016020">
    <property type="term" value="C:membrane"/>
    <property type="evidence" value="ECO:0007669"/>
    <property type="project" value="InterPro"/>
</dbReference>
<dbReference type="InterPro" id="IPR010559">
    <property type="entry name" value="Sig_transdc_His_kin_internal"/>
</dbReference>
<dbReference type="PANTHER" id="PTHR34220:SF7">
    <property type="entry name" value="SENSOR HISTIDINE KINASE YPDA"/>
    <property type="match status" value="1"/>
</dbReference>
<gene>
    <name evidence="3" type="ordered locus">Runsl_5680</name>
</gene>
<feature type="domain" description="Signal transduction histidine kinase internal region" evidence="2">
    <location>
        <begin position="169"/>
        <end position="246"/>
    </location>
</feature>
<keyword evidence="3" id="KW-0808">Transferase</keyword>
<organism evidence="3 4">
    <name type="scientific">Runella slithyformis (strain ATCC 29530 / DSM 19594 / LMG 11500 / NCIMB 11436 / LSU 4)</name>
    <dbReference type="NCBI Taxonomy" id="761193"/>
    <lineage>
        <taxon>Bacteria</taxon>
        <taxon>Pseudomonadati</taxon>
        <taxon>Bacteroidota</taxon>
        <taxon>Cytophagia</taxon>
        <taxon>Cytophagales</taxon>
        <taxon>Spirosomataceae</taxon>
        <taxon>Runella</taxon>
    </lineage>
</organism>
<evidence type="ECO:0000313" key="4">
    <source>
        <dbReference type="Proteomes" id="UP000000493"/>
    </source>
</evidence>
<dbReference type="KEGG" id="rsi:Runsl_5680"/>
<keyword evidence="1" id="KW-0472">Membrane</keyword>
<dbReference type="PANTHER" id="PTHR34220">
    <property type="entry name" value="SENSOR HISTIDINE KINASE YPDA"/>
    <property type="match status" value="1"/>
</dbReference>
<accession>A0A7U4E8Y9</accession>
<reference evidence="3 4" key="2">
    <citation type="journal article" date="2012" name="Stand. Genomic Sci.">
        <title>Complete genome sequence of the aquatic bacterium Runella slithyformis type strain (LSU 4(T)).</title>
        <authorList>
            <person name="Copeland A."/>
            <person name="Zhang X."/>
            <person name="Misra M."/>
            <person name="Lapidus A."/>
            <person name="Nolan M."/>
            <person name="Lucas S."/>
            <person name="Deshpande S."/>
            <person name="Cheng J.F."/>
            <person name="Tapia R."/>
            <person name="Goodwin L.A."/>
            <person name="Pitluck S."/>
            <person name="Liolios K."/>
            <person name="Pagani I."/>
            <person name="Ivanova N."/>
            <person name="Mikhailova N."/>
            <person name="Pati A."/>
            <person name="Chen A."/>
            <person name="Palaniappan K."/>
            <person name="Land M."/>
            <person name="Hauser L."/>
            <person name="Pan C."/>
            <person name="Jeffries C.D."/>
            <person name="Detter J.C."/>
            <person name="Brambilla E.M."/>
            <person name="Rohde M."/>
            <person name="Djao O.D."/>
            <person name="Goker M."/>
            <person name="Sikorski J."/>
            <person name="Tindall B.J."/>
            <person name="Woyke T."/>
            <person name="Bristow J."/>
            <person name="Eisen J.A."/>
            <person name="Markowitz V."/>
            <person name="Hugenholtz P."/>
            <person name="Kyrpides N.C."/>
            <person name="Klenk H.P."/>
            <person name="Mavromatis K."/>
        </authorList>
    </citation>
    <scope>NUCLEOTIDE SEQUENCE [LARGE SCALE GENOMIC DNA]</scope>
    <source>
        <strain evidence="4">ATCC 29530 / DSM 19594 / LMG 11500 / NCIMB 11436 / LSU 4</strain>
    </source>
</reference>
<feature type="transmembrane region" description="Helical" evidence="1">
    <location>
        <begin position="50"/>
        <end position="67"/>
    </location>
</feature>
<dbReference type="EMBL" id="CP002860">
    <property type="protein sequence ID" value="AEI51969.1"/>
    <property type="molecule type" value="Genomic_DNA"/>
</dbReference>
<keyword evidence="3" id="KW-0418">Kinase</keyword>
<evidence type="ECO:0000313" key="3">
    <source>
        <dbReference type="EMBL" id="AEI51969.1"/>
    </source>
</evidence>
<keyword evidence="1" id="KW-0812">Transmembrane</keyword>
<proteinExistence type="predicted"/>
<evidence type="ECO:0000256" key="1">
    <source>
        <dbReference type="SAM" id="Phobius"/>
    </source>
</evidence>
<dbReference type="InterPro" id="IPR050640">
    <property type="entry name" value="Bact_2-comp_sensor_kinase"/>
</dbReference>
<evidence type="ECO:0000259" key="2">
    <source>
        <dbReference type="Pfam" id="PF06580"/>
    </source>
</evidence>
<dbReference type="GO" id="GO:0000155">
    <property type="term" value="F:phosphorelay sensor kinase activity"/>
    <property type="evidence" value="ECO:0007669"/>
    <property type="project" value="InterPro"/>
</dbReference>
<reference evidence="4" key="1">
    <citation type="submission" date="2011-06" db="EMBL/GenBank/DDBJ databases">
        <title>The complete genome of plasmid 1 of Runella slithyformis DSM 19594.</title>
        <authorList>
            <consortium name="US DOE Joint Genome Institute (JGI-PGF)"/>
            <person name="Lucas S."/>
            <person name="Han J."/>
            <person name="Lapidus A."/>
            <person name="Bruce D."/>
            <person name="Goodwin L."/>
            <person name="Pitluck S."/>
            <person name="Peters L."/>
            <person name="Kyrpides N."/>
            <person name="Mavromatis K."/>
            <person name="Ivanova N."/>
            <person name="Ovchinnikova G."/>
            <person name="Zhang X."/>
            <person name="Misra M."/>
            <person name="Detter J.C."/>
            <person name="Tapia R."/>
            <person name="Han C."/>
            <person name="Land M."/>
            <person name="Hauser L."/>
            <person name="Markowitz V."/>
            <person name="Cheng J.-F."/>
            <person name="Hugenholtz P."/>
            <person name="Woyke T."/>
            <person name="Wu D."/>
            <person name="Tindall B."/>
            <person name="Faehrich R."/>
            <person name="Brambilla E."/>
            <person name="Klenk H.-P."/>
            <person name="Eisen J.A."/>
        </authorList>
    </citation>
    <scope>NUCLEOTIDE SEQUENCE [LARGE SCALE GENOMIC DNA]</scope>
    <source>
        <strain evidence="4">ATCC 29530 / DSM 19594 / LMG 11500 / NCIMB 11436 / LSU 4</strain>
        <plasmid evidence="4">pRUNSL01</plasmid>
    </source>
</reference>
<dbReference type="Pfam" id="PF06580">
    <property type="entry name" value="His_kinase"/>
    <property type="match status" value="1"/>
</dbReference>
<dbReference type="Proteomes" id="UP000000493">
    <property type="component" value="Plasmid pRUNSL01"/>
</dbReference>
<keyword evidence="1" id="KW-1133">Transmembrane helix</keyword>
<protein>
    <submittedName>
        <fullName evidence="3">Signal transduction histidine kinase</fullName>
    </submittedName>
</protein>
<keyword evidence="4" id="KW-1185">Reference proteome</keyword>
<feature type="transmembrane region" description="Helical" evidence="1">
    <location>
        <begin position="124"/>
        <end position="148"/>
    </location>
</feature>
<dbReference type="AlphaFoldDB" id="A0A7U4E8Y9"/>
<name>A0A7U4E8Y9_RUNSL</name>
<feature type="transmembrane region" description="Helical" evidence="1">
    <location>
        <begin position="20"/>
        <end position="38"/>
    </location>
</feature>
<sequence>MKTNQKTYKRQEATTLNDKWLRFVGVPILSIVGQWLFFDTPQLVVQDYPIVRYGINLIYSVSLWEVCRKIIIYSRTRYPNFEDNTKRLMLQLLGFVVSIFFIRTLLNSLLYFTIFTKGFDVFNFIYGAFITTLFLIPFAAVYEIIFFYQGWKVSNIEAEELRKMNLQSQLESIQAQINPHFLFNNLNTLSSLIQSDTGSAEQFLEELSSVYRYLLQKNQGRLSRLSEELSFVDSYIYILQMRFREAFVFEKNIAERWLSYQIPTHTLQVLLENAVRHNVISLKKPLNIKLFVEDGKLVCSNTFQKKNLTVATNQQGLNKIIQKYQLLSRQAVEIIANEQIFEVKLPLLNP</sequence>
<keyword evidence="3" id="KW-0614">Plasmid</keyword>
<feature type="transmembrane region" description="Helical" evidence="1">
    <location>
        <begin position="88"/>
        <end position="112"/>
    </location>
</feature>
<geneLocation type="plasmid" evidence="3 4">
    <name>pRUNSL01</name>
</geneLocation>